<dbReference type="AlphaFoldDB" id="A0AAW1Y5B5"/>
<evidence type="ECO:0000259" key="1">
    <source>
        <dbReference type="Pfam" id="PF17921"/>
    </source>
</evidence>
<evidence type="ECO:0000313" key="3">
    <source>
        <dbReference type="Proteomes" id="UP001457282"/>
    </source>
</evidence>
<dbReference type="PANTHER" id="PTHR48475">
    <property type="entry name" value="RIBONUCLEASE H"/>
    <property type="match status" value="1"/>
</dbReference>
<dbReference type="Gene3D" id="3.30.420.10">
    <property type="entry name" value="Ribonuclease H-like superfamily/Ribonuclease H"/>
    <property type="match status" value="1"/>
</dbReference>
<protein>
    <recommendedName>
        <fullName evidence="1">Integrase zinc-binding domain-containing protein</fullName>
    </recommendedName>
</protein>
<dbReference type="InterPro" id="IPR041588">
    <property type="entry name" value="Integrase_H2C2"/>
</dbReference>
<organism evidence="2 3">
    <name type="scientific">Rubus argutus</name>
    <name type="common">Southern blackberry</name>
    <dbReference type="NCBI Taxonomy" id="59490"/>
    <lineage>
        <taxon>Eukaryota</taxon>
        <taxon>Viridiplantae</taxon>
        <taxon>Streptophyta</taxon>
        <taxon>Embryophyta</taxon>
        <taxon>Tracheophyta</taxon>
        <taxon>Spermatophyta</taxon>
        <taxon>Magnoliopsida</taxon>
        <taxon>eudicotyledons</taxon>
        <taxon>Gunneridae</taxon>
        <taxon>Pentapetalae</taxon>
        <taxon>rosids</taxon>
        <taxon>fabids</taxon>
        <taxon>Rosales</taxon>
        <taxon>Rosaceae</taxon>
        <taxon>Rosoideae</taxon>
        <taxon>Rosoideae incertae sedis</taxon>
        <taxon>Rubus</taxon>
    </lineage>
</organism>
<accession>A0AAW1Y5B5</accession>
<dbReference type="InterPro" id="IPR012337">
    <property type="entry name" value="RNaseH-like_sf"/>
</dbReference>
<feature type="domain" description="Integrase zinc-binding" evidence="1">
    <location>
        <begin position="131"/>
        <end position="186"/>
    </location>
</feature>
<dbReference type="SUPFAM" id="SSF53098">
    <property type="entry name" value="Ribonuclease H-like"/>
    <property type="match status" value="1"/>
</dbReference>
<dbReference type="PANTHER" id="PTHR48475:SF2">
    <property type="entry name" value="RIBONUCLEASE H"/>
    <property type="match status" value="1"/>
</dbReference>
<dbReference type="GO" id="GO:0003676">
    <property type="term" value="F:nucleic acid binding"/>
    <property type="evidence" value="ECO:0007669"/>
    <property type="project" value="InterPro"/>
</dbReference>
<keyword evidence="3" id="KW-1185">Reference proteome</keyword>
<sequence>MELYQKIAVDAMQNFKSCVLTKIPREENTRADALASAASGATQGVADAGRIEHIVTPSYETKPVKDCTVIDFIPNDWRGPIMNYLEYGIQPTDSEDARRIRLKAARYVILDGELFKKSFLGPLLRCLGPSQAKIIIQEIHDGSCGNHSGGRSLAHKIITQGYFWPYMSQEAEEYAKKCERCQRHSPIARQPAEELHSVISPWPFLRWGMDIVGPLPTASGGFYYPQGNGQAEKTNRTIFDCIKKRLERRRSRWHKELPGVLWAYRTTKRASTEVTSYALTFGSEAIIPIEALPTTRTLIAESGRNDDQLGRNLELLEEGREAAAIKVAAYKRQVERYFNQGVRPRSFSHGEWVLKRVIRNNKDQKLPKFAEAWEGPYEITAVVGRGAYRLKEVKTGKQLPRPWNAIHLRKFYA</sequence>
<name>A0AAW1Y5B5_RUBAR</name>
<evidence type="ECO:0000313" key="2">
    <source>
        <dbReference type="EMBL" id="KAK9943956.1"/>
    </source>
</evidence>
<dbReference type="InterPro" id="IPR036397">
    <property type="entry name" value="RNaseH_sf"/>
</dbReference>
<gene>
    <name evidence="2" type="ORF">M0R45_009545</name>
</gene>
<dbReference type="Pfam" id="PF17921">
    <property type="entry name" value="Integrase_H2C2"/>
    <property type="match status" value="1"/>
</dbReference>
<proteinExistence type="predicted"/>
<reference evidence="2 3" key="1">
    <citation type="journal article" date="2023" name="G3 (Bethesda)">
        <title>A chromosome-length genome assembly and annotation of blackberry (Rubus argutus, cv. 'Hillquist').</title>
        <authorList>
            <person name="Bruna T."/>
            <person name="Aryal R."/>
            <person name="Dudchenko O."/>
            <person name="Sargent D.J."/>
            <person name="Mead D."/>
            <person name="Buti M."/>
            <person name="Cavallini A."/>
            <person name="Hytonen T."/>
            <person name="Andres J."/>
            <person name="Pham M."/>
            <person name="Weisz D."/>
            <person name="Mascagni F."/>
            <person name="Usai G."/>
            <person name="Natali L."/>
            <person name="Bassil N."/>
            <person name="Fernandez G.E."/>
            <person name="Lomsadze A."/>
            <person name="Armour M."/>
            <person name="Olukolu B."/>
            <person name="Poorten T."/>
            <person name="Britton C."/>
            <person name="Davik J."/>
            <person name="Ashrafi H."/>
            <person name="Aiden E.L."/>
            <person name="Borodovsky M."/>
            <person name="Worthington M."/>
        </authorList>
    </citation>
    <scope>NUCLEOTIDE SEQUENCE [LARGE SCALE GENOMIC DNA]</scope>
    <source>
        <strain evidence="2">PI 553951</strain>
    </source>
</reference>
<dbReference type="EMBL" id="JBEDUW010000002">
    <property type="protein sequence ID" value="KAK9943956.1"/>
    <property type="molecule type" value="Genomic_DNA"/>
</dbReference>
<comment type="caution">
    <text evidence="2">The sequence shown here is derived from an EMBL/GenBank/DDBJ whole genome shotgun (WGS) entry which is preliminary data.</text>
</comment>
<dbReference type="Proteomes" id="UP001457282">
    <property type="component" value="Unassembled WGS sequence"/>
</dbReference>
<dbReference type="Gene3D" id="1.10.340.70">
    <property type="match status" value="1"/>
</dbReference>